<keyword evidence="2" id="KW-1185">Reference proteome</keyword>
<dbReference type="Proteomes" id="UP001320831">
    <property type="component" value="Unassembled WGS sequence"/>
</dbReference>
<protein>
    <submittedName>
        <fullName evidence="1">Uncharacterized protein</fullName>
    </submittedName>
</protein>
<organism evidence="1 2">
    <name type="scientific">Chelativorans salis</name>
    <dbReference type="NCBI Taxonomy" id="2978478"/>
    <lineage>
        <taxon>Bacteria</taxon>
        <taxon>Pseudomonadati</taxon>
        <taxon>Pseudomonadota</taxon>
        <taxon>Alphaproteobacteria</taxon>
        <taxon>Hyphomicrobiales</taxon>
        <taxon>Phyllobacteriaceae</taxon>
        <taxon>Chelativorans</taxon>
    </lineage>
</organism>
<reference evidence="1 2" key="1">
    <citation type="submission" date="2022-09" db="EMBL/GenBank/DDBJ databases">
        <title>Chelativorans salina sp. nov., a novel slightly halophilic bacterium isolated from a saline lake sediment enrichment.</title>
        <authorList>
            <person name="Gao L."/>
            <person name="Fang B.-Z."/>
            <person name="Li W.-J."/>
        </authorList>
    </citation>
    <scope>NUCLEOTIDE SEQUENCE [LARGE SCALE GENOMIC DNA]</scope>
    <source>
        <strain evidence="1 2">EGI FJ00035</strain>
    </source>
</reference>
<dbReference type="RefSeq" id="WP_260903758.1">
    <property type="nucleotide sequence ID" value="NZ_JAOCZP010000004.1"/>
</dbReference>
<evidence type="ECO:0000313" key="2">
    <source>
        <dbReference type="Proteomes" id="UP001320831"/>
    </source>
</evidence>
<comment type="caution">
    <text evidence="1">The sequence shown here is derived from an EMBL/GenBank/DDBJ whole genome shotgun (WGS) entry which is preliminary data.</text>
</comment>
<name>A0ABT2LPB2_9HYPH</name>
<dbReference type="EMBL" id="JAOCZP010000004">
    <property type="protein sequence ID" value="MCT7376141.1"/>
    <property type="molecule type" value="Genomic_DNA"/>
</dbReference>
<accession>A0ABT2LPB2</accession>
<proteinExistence type="predicted"/>
<gene>
    <name evidence="1" type="ORF">N5A92_13975</name>
</gene>
<evidence type="ECO:0000313" key="1">
    <source>
        <dbReference type="EMBL" id="MCT7376141.1"/>
    </source>
</evidence>
<sequence>MHVMGIAGPAASATPLERALPFLVALMFLIAPLANPPLLAQGLESEGAIDAIIGSDVKTEEAANEEEAERVVAAIENTLSSAESVRKTFSLDTLEIVFLPEDTETGPIGEAIDEHREEIEALRESIEGSAMFYHAVDSRSIMLRDIVAVEFGEENVVTIFVNGSER</sequence>